<accession>A0A0L8KAS4</accession>
<organism evidence="2 3">
    <name type="scientific">Streptomyces viridochromogenes</name>
    <dbReference type="NCBI Taxonomy" id="1938"/>
    <lineage>
        <taxon>Bacteria</taxon>
        <taxon>Bacillati</taxon>
        <taxon>Actinomycetota</taxon>
        <taxon>Actinomycetes</taxon>
        <taxon>Kitasatosporales</taxon>
        <taxon>Streptomycetaceae</taxon>
        <taxon>Streptomyces</taxon>
    </lineage>
</organism>
<dbReference type="Gene3D" id="3.30.559.30">
    <property type="entry name" value="Nonribosomal peptide synthetase, condensation domain"/>
    <property type="match status" value="1"/>
</dbReference>
<dbReference type="InterPro" id="IPR001242">
    <property type="entry name" value="Condensation_dom"/>
</dbReference>
<dbReference type="AlphaFoldDB" id="A0A0L8KAS4"/>
<feature type="non-terminal residue" evidence="2">
    <location>
        <position position="178"/>
    </location>
</feature>
<dbReference type="PANTHER" id="PTHR45398">
    <property type="match status" value="1"/>
</dbReference>
<evidence type="ECO:0000313" key="3">
    <source>
        <dbReference type="Proteomes" id="UP000037023"/>
    </source>
</evidence>
<dbReference type="SUPFAM" id="SSF52777">
    <property type="entry name" value="CoA-dependent acyltransferases"/>
    <property type="match status" value="1"/>
</dbReference>
<dbReference type="RefSeq" id="WP_234439429.1">
    <property type="nucleotide sequence ID" value="NZ_LGUP01000229.1"/>
</dbReference>
<reference evidence="2 3" key="1">
    <citation type="submission" date="2015-06" db="EMBL/GenBank/DDBJ databases">
        <authorList>
            <person name="Hoefler B.C."/>
            <person name="Straight P.D."/>
        </authorList>
    </citation>
    <scope>NUCLEOTIDE SEQUENCE [LARGE SCALE GENOMIC DNA]</scope>
    <source>
        <strain evidence="2 3">NRRL 3427</strain>
    </source>
</reference>
<feature type="non-terminal residue" evidence="2">
    <location>
        <position position="1"/>
    </location>
</feature>
<dbReference type="GO" id="GO:0003824">
    <property type="term" value="F:catalytic activity"/>
    <property type="evidence" value="ECO:0007669"/>
    <property type="project" value="InterPro"/>
</dbReference>
<dbReference type="Pfam" id="PF00668">
    <property type="entry name" value="Condensation"/>
    <property type="match status" value="1"/>
</dbReference>
<evidence type="ECO:0000259" key="1">
    <source>
        <dbReference type="Pfam" id="PF00668"/>
    </source>
</evidence>
<evidence type="ECO:0000313" key="2">
    <source>
        <dbReference type="EMBL" id="KOG22990.1"/>
    </source>
</evidence>
<proteinExistence type="predicted"/>
<comment type="caution">
    <text evidence="2">The sequence shown here is derived from an EMBL/GenBank/DDBJ whole genome shotgun (WGS) entry which is preliminary data.</text>
</comment>
<protein>
    <recommendedName>
        <fullName evidence="1">Condensation domain-containing protein</fullName>
    </recommendedName>
</protein>
<name>A0A0L8KAS4_STRVR</name>
<feature type="domain" description="Condensation" evidence="1">
    <location>
        <begin position="2"/>
        <end position="167"/>
    </location>
</feature>
<sequence>ALSGLVGFFVNTLVLRTDSSGDPSFRELLGRVRTADLDAFAHQEAPFDLVLEALNPTRTLSRHPLFQICLTLESGADAQLLALPGLASAPMEKITSGSAKFDLEFFLRSDDEHGLRATVLFAADLFDEESVRRMASVLGQVLHHALADPGRPLSALEVLDPEERELLTGSWAGVKVPG</sequence>
<dbReference type="EMBL" id="LGUP01000229">
    <property type="protein sequence ID" value="KOG22990.1"/>
    <property type="molecule type" value="Genomic_DNA"/>
</dbReference>
<dbReference type="Proteomes" id="UP000037023">
    <property type="component" value="Unassembled WGS sequence"/>
</dbReference>
<gene>
    <name evidence="2" type="ORF">ADK34_20690</name>
</gene>
<dbReference type="PANTHER" id="PTHR45398:SF1">
    <property type="entry name" value="ENZYME, PUTATIVE (JCVI)-RELATED"/>
    <property type="match status" value="1"/>
</dbReference>